<dbReference type="PANTHER" id="PTHR10799">
    <property type="entry name" value="SNF2/RAD54 HELICASE FAMILY"/>
    <property type="match status" value="1"/>
</dbReference>
<dbReference type="FunFam" id="3.40.50.10810:FF:000031">
    <property type="entry name" value="Helicase, SNF2/RAD54 family"/>
    <property type="match status" value="1"/>
</dbReference>
<dbReference type="InterPro" id="IPR038718">
    <property type="entry name" value="SNF2-like_sf"/>
</dbReference>
<dbReference type="PATRIC" id="fig|1263867.3.peg.5595"/>
<accession>M2A3Y5</accession>
<organism evidence="4 5">
    <name type="scientific">Rhodopirellula europaea 6C</name>
    <dbReference type="NCBI Taxonomy" id="1263867"/>
    <lineage>
        <taxon>Bacteria</taxon>
        <taxon>Pseudomonadati</taxon>
        <taxon>Planctomycetota</taxon>
        <taxon>Planctomycetia</taxon>
        <taxon>Pirellulales</taxon>
        <taxon>Pirellulaceae</taxon>
        <taxon>Rhodopirellula</taxon>
    </lineage>
</organism>
<keyword evidence="5" id="KW-1185">Reference proteome</keyword>
<evidence type="ECO:0000313" key="5">
    <source>
        <dbReference type="Proteomes" id="UP000011529"/>
    </source>
</evidence>
<protein>
    <submittedName>
        <fullName evidence="4">SNF2-related protein</fullName>
    </submittedName>
</protein>
<dbReference type="GO" id="GO:0016787">
    <property type="term" value="F:hydrolase activity"/>
    <property type="evidence" value="ECO:0007669"/>
    <property type="project" value="UniProtKB-KW"/>
</dbReference>
<name>M2A3Y5_9BACT</name>
<dbReference type="FunFam" id="3.40.50.300:FF:000533">
    <property type="entry name" value="Helicase, Snf2 family"/>
    <property type="match status" value="1"/>
</dbReference>
<evidence type="ECO:0000259" key="2">
    <source>
        <dbReference type="PROSITE" id="PS51192"/>
    </source>
</evidence>
<dbReference type="EMBL" id="ANMO01000233">
    <property type="protein sequence ID" value="EMB14051.1"/>
    <property type="molecule type" value="Genomic_DNA"/>
</dbReference>
<sequence length="1386" mass="154114">MSSHGLKTKFESLGGLEQLSCQLLAIAFDTVDLPDLTKMVRHALPCLSQTGKPTPPKVTQTILKPVLKRLQDTCYIQSQSNLRFHILPSVADAVLRSSIHEGTFSELLVTVNTFATHHRFRWRQTYQSEKQKNQRLAFYQGDVESYFELVTDEAIQTRTLGLLTPFDETVYEGLPIELQDAYWPVFGPSLLHTANGSTGMMDHVEAWLKRSSPDDEVAVSVGTDLLFAAGRCSTLQPLAELLKKQRPEILGLVCLLQGDRDQAIQQFATAMPAASLGKSSSSTACQTFAGLYYALLLLRQSDPQATATAEKIIQRRIKKLDQDLLLGCDAVLSGCDFLKDPGLIQHIQVSWTDDASRPLATLLSGYVREICSNAENAASELKNLAKVSKLYRTSGLDWLAAEAMTLANELKPNQSTKKTIEKLYNATGTSPMAGQFERTPIWKKQLGALQAFAASYQPASSPAKQTGPATPQESDRLAWLVTIAANGHHLDCRPVHQSYGKKGWSKGRPIALERIYDPSRLTEFDFLKPADRKICSSLRCDTSRDRYGYTEYRYYFETALLVDALVDHPCLFMDDDSRSPIEIEKGQARLVVEQSSEGGATISLSPRPTSRDCHLLVHRESTSKFSIVQFSDAQLKLASMLSDGLTVPDSAVDQLLDAVRPLAPIAPLHSEIEVAAEGAEQVVADNAIHAHLTPYDQGLQIAFFTRPFGDSGGFFVPGQGSRTVVTKIDGQMRSTRRDLEAESEHLRAVQNDCDFLGEQAGADVIDLPTAAEALEALLELESLVEESRLTLHWPKGQSFQIAGSADESDWKIKINGGQDWFAASGQLHVDSKLAIEMMDLLEMASTSTSRFVQLNDGRFVALTEHFRKRLETMAAYTDRRQNEVRFPTIRTTAIAELTGNADLTADQQWKSQIKRIESADRVRPKVPKTLNAELRDYQVDGFKWMSRLAHLGAGACLADDMGLGKTLQCLAVLLNRGKSGPALVVAPTSVAANWVSEIARFAPSLRPILFSEADRETVVESLGKRDLLICSYGLLANEAQKLQSRRWQTLVLDEAQAIKNAETKRSEAAMGLEADFRIVLTGTPMENHLGELWNLFQFINPGLLGSSESFQERFAIPIERDHRRDVQRQLKQLIAPFILRRTKSQVLDELPPRTEITVPIELGENEAAMYEAIRQKALQNLEDSDDDRPMHIKILAELMRLRRFCCHPDLVDPNAGLEAAKLERFTETVTDLIAGGHKVLVFSQFVGHLQLLRDRLDERKISYQYLDGSTPAKKRKTSVDAFQDGEGDVFLISLKAGGVGLNLTAADYVIHMDPWWNPAVEDQASDRAHRMGQQRPVTVYRFITTGTIEERILQLHESKRDLADSLLEGTESSAKLSAEELMKLIL</sequence>
<dbReference type="SMART" id="SM00487">
    <property type="entry name" value="DEXDc"/>
    <property type="match status" value="1"/>
</dbReference>
<dbReference type="Pfam" id="PF00271">
    <property type="entry name" value="Helicase_C"/>
    <property type="match status" value="1"/>
</dbReference>
<evidence type="ECO:0000256" key="1">
    <source>
        <dbReference type="ARBA" id="ARBA00022801"/>
    </source>
</evidence>
<dbReference type="InterPro" id="IPR027417">
    <property type="entry name" value="P-loop_NTPase"/>
</dbReference>
<dbReference type="Gene3D" id="3.40.50.300">
    <property type="entry name" value="P-loop containing nucleotide triphosphate hydrolases"/>
    <property type="match status" value="1"/>
</dbReference>
<dbReference type="GO" id="GO:0005524">
    <property type="term" value="F:ATP binding"/>
    <property type="evidence" value="ECO:0007669"/>
    <property type="project" value="InterPro"/>
</dbReference>
<dbReference type="CDD" id="cd18012">
    <property type="entry name" value="DEXQc_arch_SWI2_SNF2"/>
    <property type="match status" value="1"/>
</dbReference>
<dbReference type="PROSITE" id="PS51192">
    <property type="entry name" value="HELICASE_ATP_BIND_1"/>
    <property type="match status" value="1"/>
</dbReference>
<feature type="domain" description="Helicase C-terminal" evidence="3">
    <location>
        <begin position="1221"/>
        <end position="1382"/>
    </location>
</feature>
<comment type="caution">
    <text evidence="4">The sequence shown here is derived from an EMBL/GenBank/DDBJ whole genome shotgun (WGS) entry which is preliminary data.</text>
</comment>
<evidence type="ECO:0000259" key="3">
    <source>
        <dbReference type="PROSITE" id="PS51194"/>
    </source>
</evidence>
<dbReference type="CDD" id="cd18793">
    <property type="entry name" value="SF2_C_SNF"/>
    <property type="match status" value="1"/>
</dbReference>
<dbReference type="Pfam" id="PF00176">
    <property type="entry name" value="SNF2-rel_dom"/>
    <property type="match status" value="1"/>
</dbReference>
<evidence type="ECO:0000313" key="4">
    <source>
        <dbReference type="EMBL" id="EMB14051.1"/>
    </source>
</evidence>
<reference evidence="4" key="1">
    <citation type="submission" date="2012-11" db="EMBL/GenBank/DDBJ databases">
        <title>Permanent draft genomes of Rhodopirellula europaea strain SH398 and 6C.</title>
        <authorList>
            <person name="Richter M."/>
            <person name="Richter-Heitmann T."/>
            <person name="Frank C."/>
            <person name="Harder J."/>
            <person name="Glockner F.O."/>
        </authorList>
    </citation>
    <scope>NUCLEOTIDE SEQUENCE</scope>
    <source>
        <strain evidence="4">6C</strain>
    </source>
</reference>
<gene>
    <name evidence="4" type="ORF">RE6C_05224</name>
</gene>
<feature type="domain" description="Helicase ATP-binding" evidence="2">
    <location>
        <begin position="946"/>
        <end position="1102"/>
    </location>
</feature>
<dbReference type="InterPro" id="IPR014001">
    <property type="entry name" value="Helicase_ATP-bd"/>
</dbReference>
<dbReference type="Proteomes" id="UP000011529">
    <property type="component" value="Unassembled WGS sequence"/>
</dbReference>
<dbReference type="SMART" id="SM00490">
    <property type="entry name" value="HELICc"/>
    <property type="match status" value="1"/>
</dbReference>
<dbReference type="Gene3D" id="3.40.50.10810">
    <property type="entry name" value="Tandem AAA-ATPase domain"/>
    <property type="match status" value="1"/>
</dbReference>
<dbReference type="PROSITE" id="PS51194">
    <property type="entry name" value="HELICASE_CTER"/>
    <property type="match status" value="1"/>
</dbReference>
<dbReference type="InterPro" id="IPR049730">
    <property type="entry name" value="SNF2/RAD54-like_C"/>
</dbReference>
<dbReference type="SUPFAM" id="SSF52540">
    <property type="entry name" value="P-loop containing nucleoside triphosphate hydrolases"/>
    <property type="match status" value="2"/>
</dbReference>
<keyword evidence="1" id="KW-0378">Hydrolase</keyword>
<dbReference type="InterPro" id="IPR000330">
    <property type="entry name" value="SNF2_N"/>
</dbReference>
<dbReference type="InterPro" id="IPR001650">
    <property type="entry name" value="Helicase_C-like"/>
</dbReference>
<reference evidence="4" key="2">
    <citation type="journal article" date="2013" name="Mar. Genomics">
        <title>Expression of sulfatases in Rhodopirellula baltica and the diversity of sulfatases in the genus Rhodopirellula.</title>
        <authorList>
            <person name="Wegner C.E."/>
            <person name="Richter-Heitmann T."/>
            <person name="Klindworth A."/>
            <person name="Klockow C."/>
            <person name="Richter M."/>
            <person name="Achstetter T."/>
            <person name="Glockner F.O."/>
            <person name="Harder J."/>
        </authorList>
    </citation>
    <scope>NUCLEOTIDE SEQUENCE [LARGE SCALE GENOMIC DNA]</scope>
    <source>
        <strain evidence="4">6C</strain>
    </source>
</reference>
<proteinExistence type="predicted"/>